<evidence type="ECO:0000313" key="2">
    <source>
        <dbReference type="EMBL" id="ASR77408.1"/>
    </source>
</evidence>
<dbReference type="Proteomes" id="UP000225626">
    <property type="component" value="Segment"/>
</dbReference>
<reference evidence="2 3" key="1">
    <citation type="submission" date="2017-06" db="EMBL/GenBank/DDBJ databases">
        <authorList>
            <person name="Meridew S.N."/>
            <person name="Morgan R.E."/>
            <person name="Moussa A.T."/>
            <person name="Shahid S.H."/>
            <person name="Bhuiyan S."/>
            <person name="Nayek S."/>
            <person name="Suri N."/>
            <person name="Kim T."/>
            <person name="Layton S.R."/>
            <person name="Hughes L.E."/>
            <person name="Garlena R.A."/>
            <person name="Russell D.A."/>
            <person name="Pope W.H."/>
            <person name="Jacobs-Sera D."/>
            <person name="Hendrix R.W."/>
            <person name="Hatfull G.F."/>
        </authorList>
    </citation>
    <scope>NUCLEOTIDE SEQUENCE [LARGE SCALE GENOMIC DNA]</scope>
</reference>
<name>A0A222YYP3_9CAUD</name>
<dbReference type="OrthoDB" id="18552at10239"/>
<dbReference type="Pfam" id="PF20274">
    <property type="entry name" value="cREC_REC"/>
    <property type="match status" value="1"/>
</dbReference>
<gene>
    <name evidence="2" type="ORF">SEA_NOOTNOOT_180</name>
</gene>
<keyword evidence="3" id="KW-1185">Reference proteome</keyword>
<feature type="domain" description="Cyclic-phosphate processing Receiver" evidence="1">
    <location>
        <begin position="5"/>
        <end position="99"/>
    </location>
</feature>
<evidence type="ECO:0000313" key="3">
    <source>
        <dbReference type="Proteomes" id="UP000225626"/>
    </source>
</evidence>
<sequence length="107" mass="12382">MAREYKIWVDDERPKPDDSWTPMKNSTVAILLLKALKRRGIVPRAISLDHDLGLFRVTGLEDTTRPVVLWMCENDFWPTEVYVHTANPVGREWLEGMVDRYGPGVSR</sequence>
<accession>A0A222YYP3</accession>
<proteinExistence type="predicted"/>
<dbReference type="InterPro" id="IPR046909">
    <property type="entry name" value="cREC_REC"/>
</dbReference>
<organism evidence="2 3">
    <name type="scientific">Streptomyces phage NootNoot</name>
    <dbReference type="NCBI Taxonomy" id="2023992"/>
    <lineage>
        <taxon>Viruses</taxon>
        <taxon>Duplodnaviria</taxon>
        <taxon>Heunggongvirae</taxon>
        <taxon>Uroviricota</taxon>
        <taxon>Caudoviricetes</taxon>
        <taxon>Stanwilliamsviridae</taxon>
        <taxon>Boydwoodruffvirinae</taxon>
        <taxon>Samistivirus</taxon>
        <taxon>Samistivirus nootnoot</taxon>
    </lineage>
</organism>
<evidence type="ECO:0000259" key="1">
    <source>
        <dbReference type="Pfam" id="PF20274"/>
    </source>
</evidence>
<dbReference type="EMBL" id="MF347636">
    <property type="protein sequence ID" value="ASR77408.1"/>
    <property type="molecule type" value="Genomic_DNA"/>
</dbReference>
<protein>
    <recommendedName>
        <fullName evidence="1">Cyclic-phosphate processing Receiver domain-containing protein</fullName>
    </recommendedName>
</protein>